<protein>
    <recommendedName>
        <fullName evidence="3">F-box domain-containing protein</fullName>
    </recommendedName>
</protein>
<sequence>MALGCSSPRNSTISKGPMYDSNVLNAIFAHLNYADIYFCRDVCPEWEKAVDEYFMNLDRLSVLKMTHFVIPEQPPAAFRICASCLHIAFTLAPHATEWDLRLYPFSKFIVDDEMSSYLLDIFRQISNTNSIKTIYVDQASKFMGEALKKYFPITEIVMSESC</sequence>
<reference evidence="1 2" key="1">
    <citation type="submission" date="2015-01" db="EMBL/GenBank/DDBJ databases">
        <title>Evolution of Trichinella species and genotypes.</title>
        <authorList>
            <person name="Korhonen P.K."/>
            <person name="Edoardo P."/>
            <person name="Giuseppe L.R."/>
            <person name="Gasser R.B."/>
        </authorList>
    </citation>
    <scope>NUCLEOTIDE SEQUENCE [LARGE SCALE GENOMIC DNA]</scope>
    <source>
        <strain evidence="1">ISS120</strain>
    </source>
</reference>
<gene>
    <name evidence="1" type="ORF">T03_2075</name>
</gene>
<name>A0A0V1DDG0_TRIBR</name>
<dbReference type="AlphaFoldDB" id="A0A0V1DDG0"/>
<organism evidence="1 2">
    <name type="scientific">Trichinella britovi</name>
    <name type="common">Parasitic roundworm</name>
    <dbReference type="NCBI Taxonomy" id="45882"/>
    <lineage>
        <taxon>Eukaryota</taxon>
        <taxon>Metazoa</taxon>
        <taxon>Ecdysozoa</taxon>
        <taxon>Nematoda</taxon>
        <taxon>Enoplea</taxon>
        <taxon>Dorylaimia</taxon>
        <taxon>Trichinellida</taxon>
        <taxon>Trichinellidae</taxon>
        <taxon>Trichinella</taxon>
    </lineage>
</organism>
<evidence type="ECO:0008006" key="3">
    <source>
        <dbReference type="Google" id="ProtNLM"/>
    </source>
</evidence>
<dbReference type="EMBL" id="JYDI01000011">
    <property type="protein sequence ID" value="KRY59598.1"/>
    <property type="molecule type" value="Genomic_DNA"/>
</dbReference>
<keyword evidence="2" id="KW-1185">Reference proteome</keyword>
<evidence type="ECO:0000313" key="2">
    <source>
        <dbReference type="Proteomes" id="UP000054653"/>
    </source>
</evidence>
<proteinExistence type="predicted"/>
<accession>A0A0V1DDG0</accession>
<evidence type="ECO:0000313" key="1">
    <source>
        <dbReference type="EMBL" id="KRY59598.1"/>
    </source>
</evidence>
<dbReference type="OrthoDB" id="10276236at2759"/>
<dbReference type="Proteomes" id="UP000054653">
    <property type="component" value="Unassembled WGS sequence"/>
</dbReference>
<comment type="caution">
    <text evidence="1">The sequence shown here is derived from an EMBL/GenBank/DDBJ whole genome shotgun (WGS) entry which is preliminary data.</text>
</comment>
<dbReference type="OMA" id="ICASCLH"/>